<dbReference type="Proteomes" id="UP000183952">
    <property type="component" value="Unassembled WGS sequence"/>
</dbReference>
<sequence length="94" mass="10735">MAKETLYIISFTYLLIINVVGYVSMFIDKRRAIKNKWRISENMLLIIAALGGSVGSLLGMKVFRHKTKHVKFTLGVPAIIIMQILLTIYISFKM</sequence>
<dbReference type="OrthoDB" id="1698854at2"/>
<name>A0A1M6PSA1_9CLOT</name>
<dbReference type="STRING" id="1121331.SAMN02745248_01782"/>
<proteinExistence type="predicted"/>
<evidence type="ECO:0000313" key="2">
    <source>
        <dbReference type="EMBL" id="SHK10815.1"/>
    </source>
</evidence>
<feature type="transmembrane region" description="Helical" evidence="1">
    <location>
        <begin position="6"/>
        <end position="27"/>
    </location>
</feature>
<evidence type="ECO:0000313" key="3">
    <source>
        <dbReference type="Proteomes" id="UP000183952"/>
    </source>
</evidence>
<dbReference type="AlphaFoldDB" id="A0A1M6PSA1"/>
<evidence type="ECO:0000256" key="1">
    <source>
        <dbReference type="SAM" id="Phobius"/>
    </source>
</evidence>
<dbReference type="RefSeq" id="WP_072903741.1">
    <property type="nucleotide sequence ID" value="NZ_FRAD01000014.1"/>
</dbReference>
<feature type="transmembrane region" description="Helical" evidence="1">
    <location>
        <begin position="39"/>
        <end position="60"/>
    </location>
</feature>
<dbReference type="InterPro" id="IPR010718">
    <property type="entry name" value="DUF1294"/>
</dbReference>
<gene>
    <name evidence="2" type="ORF">SAMN02745248_01782</name>
</gene>
<feature type="transmembrane region" description="Helical" evidence="1">
    <location>
        <begin position="72"/>
        <end position="92"/>
    </location>
</feature>
<dbReference type="Pfam" id="PF06961">
    <property type="entry name" value="DUF1294"/>
    <property type="match status" value="1"/>
</dbReference>
<organism evidence="2 3">
    <name type="scientific">Hathewaya proteolytica DSM 3090</name>
    <dbReference type="NCBI Taxonomy" id="1121331"/>
    <lineage>
        <taxon>Bacteria</taxon>
        <taxon>Bacillati</taxon>
        <taxon>Bacillota</taxon>
        <taxon>Clostridia</taxon>
        <taxon>Eubacteriales</taxon>
        <taxon>Clostridiaceae</taxon>
        <taxon>Hathewaya</taxon>
    </lineage>
</organism>
<keyword evidence="3" id="KW-1185">Reference proteome</keyword>
<dbReference type="EMBL" id="FRAD01000014">
    <property type="protein sequence ID" value="SHK10815.1"/>
    <property type="molecule type" value="Genomic_DNA"/>
</dbReference>
<keyword evidence="1" id="KW-0472">Membrane</keyword>
<protein>
    <submittedName>
        <fullName evidence="2">Uncharacterized membrane protein YsdA, DUF1294 family</fullName>
    </submittedName>
</protein>
<accession>A0A1M6PSA1</accession>
<keyword evidence="1" id="KW-1133">Transmembrane helix</keyword>
<keyword evidence="1" id="KW-0812">Transmembrane</keyword>
<reference evidence="2 3" key="1">
    <citation type="submission" date="2016-11" db="EMBL/GenBank/DDBJ databases">
        <authorList>
            <person name="Jaros S."/>
            <person name="Januszkiewicz K."/>
            <person name="Wedrychowicz H."/>
        </authorList>
    </citation>
    <scope>NUCLEOTIDE SEQUENCE [LARGE SCALE GENOMIC DNA]</scope>
    <source>
        <strain evidence="2 3">DSM 3090</strain>
    </source>
</reference>